<dbReference type="PANTHER" id="PTHR21022:SF19">
    <property type="entry name" value="PREPHENATE DEHYDRATASE-RELATED"/>
    <property type="match status" value="1"/>
</dbReference>
<keyword evidence="4" id="KW-0028">Amino-acid biosynthesis</keyword>
<comment type="caution">
    <text evidence="12">The sequence shown here is derived from an EMBL/GenBank/DDBJ whole genome shotgun (WGS) entry which is preliminary data.</text>
</comment>
<dbReference type="AlphaFoldDB" id="A0A412G3F4"/>
<dbReference type="PROSITE" id="PS51171">
    <property type="entry name" value="PREPHENATE_DEHYDR_3"/>
    <property type="match status" value="1"/>
</dbReference>
<evidence type="ECO:0000256" key="3">
    <source>
        <dbReference type="ARBA" id="ARBA00021872"/>
    </source>
</evidence>
<comment type="pathway">
    <text evidence="1">Amino-acid biosynthesis; L-phenylalanine biosynthesis; phenylpyruvate from prephenate: step 1/1.</text>
</comment>
<dbReference type="SUPFAM" id="SSF55021">
    <property type="entry name" value="ACT-like"/>
    <property type="match status" value="1"/>
</dbReference>
<organism evidence="12 13">
    <name type="scientific">Holdemania filiformis</name>
    <dbReference type="NCBI Taxonomy" id="61171"/>
    <lineage>
        <taxon>Bacteria</taxon>
        <taxon>Bacillati</taxon>
        <taxon>Bacillota</taxon>
        <taxon>Erysipelotrichia</taxon>
        <taxon>Erysipelotrichales</taxon>
        <taxon>Erysipelotrichaceae</taxon>
        <taxon>Holdemania</taxon>
    </lineage>
</organism>
<evidence type="ECO:0000256" key="6">
    <source>
        <dbReference type="ARBA" id="ARBA00023222"/>
    </source>
</evidence>
<protein>
    <recommendedName>
        <fullName evidence="3">Prephenate dehydratase</fullName>
        <ecNumber evidence="2">4.2.1.51</ecNumber>
    </recommendedName>
</protein>
<dbReference type="CDD" id="cd04905">
    <property type="entry name" value="ACT_CM-PDT"/>
    <property type="match status" value="1"/>
</dbReference>
<reference evidence="12 13" key="1">
    <citation type="submission" date="2018-08" db="EMBL/GenBank/DDBJ databases">
        <title>A genome reference for cultivated species of the human gut microbiota.</title>
        <authorList>
            <person name="Zou Y."/>
            <person name="Xue W."/>
            <person name="Luo G."/>
        </authorList>
    </citation>
    <scope>NUCLEOTIDE SEQUENCE [LARGE SCALE GENOMIC DNA]</scope>
    <source>
        <strain evidence="12 13">AF24-29</strain>
    </source>
</reference>
<dbReference type="InterPro" id="IPR001086">
    <property type="entry name" value="Preph_deHydtase"/>
</dbReference>
<comment type="catalytic activity">
    <reaction evidence="8">
        <text>prephenate + H(+) = 3-phenylpyruvate + CO2 + H2O</text>
        <dbReference type="Rhea" id="RHEA:21648"/>
        <dbReference type="ChEBI" id="CHEBI:15377"/>
        <dbReference type="ChEBI" id="CHEBI:15378"/>
        <dbReference type="ChEBI" id="CHEBI:16526"/>
        <dbReference type="ChEBI" id="CHEBI:18005"/>
        <dbReference type="ChEBI" id="CHEBI:29934"/>
        <dbReference type="EC" id="4.2.1.51"/>
    </reaction>
</comment>
<dbReference type="PROSITE" id="PS51671">
    <property type="entry name" value="ACT"/>
    <property type="match status" value="1"/>
</dbReference>
<evidence type="ECO:0000313" key="13">
    <source>
        <dbReference type="Proteomes" id="UP000284178"/>
    </source>
</evidence>
<dbReference type="UniPathway" id="UPA00121">
    <property type="reaction ID" value="UER00345"/>
</dbReference>
<sequence>MDKKIKVGYQGAHGTFSEIAVQEFFKDRPFTACNYANFPSIIADVESGAIDYALLPVENTTTGIIYRTYDLLKDSDIFAVGEILVRIDEQLIGLSGTNIEDLREVYSHPEPLDQCSGFFAAHPWIKPVTYQDTAKSVEYVAQCQDPSKAALGSWLAAEYYHLPILKERVQDNQLNTTRFFCVAKGEQTVQEADKISMYFVVNHEPGALYEVIRVFAQRGINMLKLESRPIRGRMFEYCFYIDFDGSLLQPKTQEAIAEVREHCLEVKVLGSYKRAFNGELL</sequence>
<dbReference type="GeneID" id="83015026"/>
<dbReference type="InterPro" id="IPR045865">
    <property type="entry name" value="ACT-like_dom_sf"/>
</dbReference>
<name>A0A412G3F4_9FIRM</name>
<dbReference type="Gene3D" id="3.40.190.10">
    <property type="entry name" value="Periplasmic binding protein-like II"/>
    <property type="match status" value="2"/>
</dbReference>
<dbReference type="GO" id="GO:0005737">
    <property type="term" value="C:cytoplasm"/>
    <property type="evidence" value="ECO:0007669"/>
    <property type="project" value="TreeGrafter"/>
</dbReference>
<gene>
    <name evidence="12" type="ORF">DWY25_06355</name>
</gene>
<evidence type="ECO:0000313" key="12">
    <source>
        <dbReference type="EMBL" id="RGR75039.1"/>
    </source>
</evidence>
<evidence type="ECO:0000259" key="10">
    <source>
        <dbReference type="PROSITE" id="PS51171"/>
    </source>
</evidence>
<keyword evidence="5" id="KW-0057">Aromatic amino acid biosynthesis</keyword>
<accession>A0A412G3F4</accession>
<proteinExistence type="predicted"/>
<evidence type="ECO:0000259" key="11">
    <source>
        <dbReference type="PROSITE" id="PS51671"/>
    </source>
</evidence>
<evidence type="ECO:0000256" key="2">
    <source>
        <dbReference type="ARBA" id="ARBA00013147"/>
    </source>
</evidence>
<evidence type="ECO:0000256" key="8">
    <source>
        <dbReference type="ARBA" id="ARBA00047848"/>
    </source>
</evidence>
<evidence type="ECO:0000256" key="1">
    <source>
        <dbReference type="ARBA" id="ARBA00004741"/>
    </source>
</evidence>
<dbReference type="Pfam" id="PF00800">
    <property type="entry name" value="PDT"/>
    <property type="match status" value="1"/>
</dbReference>
<dbReference type="SUPFAM" id="SSF53850">
    <property type="entry name" value="Periplasmic binding protein-like II"/>
    <property type="match status" value="1"/>
</dbReference>
<keyword evidence="7 12" id="KW-0456">Lyase</keyword>
<feature type="site" description="Essential for prephenate dehydratase activity" evidence="9">
    <location>
        <position position="177"/>
    </location>
</feature>
<dbReference type="PANTHER" id="PTHR21022">
    <property type="entry name" value="PREPHENATE DEHYDRATASE P PROTEIN"/>
    <property type="match status" value="1"/>
</dbReference>
<dbReference type="Proteomes" id="UP000284178">
    <property type="component" value="Unassembled WGS sequence"/>
</dbReference>
<keyword evidence="13" id="KW-1185">Reference proteome</keyword>
<keyword evidence="6" id="KW-0584">Phenylalanine biosynthesis</keyword>
<evidence type="ECO:0000256" key="5">
    <source>
        <dbReference type="ARBA" id="ARBA00023141"/>
    </source>
</evidence>
<dbReference type="GO" id="GO:0009094">
    <property type="term" value="P:L-phenylalanine biosynthetic process"/>
    <property type="evidence" value="ECO:0007669"/>
    <property type="project" value="UniProtKB-UniPathway"/>
</dbReference>
<dbReference type="Gene3D" id="3.30.70.260">
    <property type="match status" value="1"/>
</dbReference>
<feature type="domain" description="Prephenate dehydratase" evidence="10">
    <location>
        <begin position="6"/>
        <end position="184"/>
    </location>
</feature>
<feature type="domain" description="ACT" evidence="11">
    <location>
        <begin position="196"/>
        <end position="273"/>
    </location>
</feature>
<dbReference type="InterPro" id="IPR002912">
    <property type="entry name" value="ACT_dom"/>
</dbReference>
<dbReference type="CDD" id="cd13631">
    <property type="entry name" value="PBP2_Ct-PDT_like"/>
    <property type="match status" value="1"/>
</dbReference>
<dbReference type="EC" id="4.2.1.51" evidence="2"/>
<dbReference type="FunFam" id="3.30.70.260:FF:000012">
    <property type="entry name" value="Prephenate dehydratase"/>
    <property type="match status" value="1"/>
</dbReference>
<dbReference type="PIRSF" id="PIRSF001500">
    <property type="entry name" value="Chor_mut_pdt_Ppr"/>
    <property type="match status" value="1"/>
</dbReference>
<dbReference type="EMBL" id="QRUP01000006">
    <property type="protein sequence ID" value="RGR75039.1"/>
    <property type="molecule type" value="Genomic_DNA"/>
</dbReference>
<evidence type="ECO:0000256" key="4">
    <source>
        <dbReference type="ARBA" id="ARBA00022605"/>
    </source>
</evidence>
<dbReference type="NCBIfam" id="NF008865">
    <property type="entry name" value="PRK11898.1"/>
    <property type="match status" value="1"/>
</dbReference>
<dbReference type="RefSeq" id="WP_117894535.1">
    <property type="nucleotide sequence ID" value="NZ_CABJCV010000006.1"/>
</dbReference>
<evidence type="ECO:0000256" key="9">
    <source>
        <dbReference type="PIRSR" id="PIRSR001500-2"/>
    </source>
</evidence>
<evidence type="ECO:0000256" key="7">
    <source>
        <dbReference type="ARBA" id="ARBA00023239"/>
    </source>
</evidence>
<dbReference type="InterPro" id="IPR008242">
    <property type="entry name" value="Chor_mutase/pphenate_deHydtase"/>
</dbReference>
<dbReference type="GO" id="GO:0004664">
    <property type="term" value="F:prephenate dehydratase activity"/>
    <property type="evidence" value="ECO:0007669"/>
    <property type="project" value="UniProtKB-EC"/>
</dbReference>